<organism evidence="1 2">
    <name type="scientific">Cysteiniphilum litorale</name>
    <dbReference type="NCBI Taxonomy" id="2056700"/>
    <lineage>
        <taxon>Bacteria</taxon>
        <taxon>Pseudomonadati</taxon>
        <taxon>Pseudomonadota</taxon>
        <taxon>Gammaproteobacteria</taxon>
        <taxon>Thiotrichales</taxon>
        <taxon>Fastidiosibacteraceae</taxon>
        <taxon>Cysteiniphilum</taxon>
    </lineage>
</organism>
<evidence type="ECO:0000313" key="2">
    <source>
        <dbReference type="Proteomes" id="UP000636949"/>
    </source>
</evidence>
<proteinExistence type="predicted"/>
<dbReference type="EMBL" id="BMJS01000009">
    <property type="protein sequence ID" value="GGF95444.1"/>
    <property type="molecule type" value="Genomic_DNA"/>
</dbReference>
<sequence length="419" mass="48508">MSNELTILIRIRPTFYQQAVNAGRYYLNAACSYASSYFKPCDEDQRDQTLSNSLSKNYKGLKNFITLDLHPKNFEFYEEQYFRGWLNYYYYRKKLDPYTRIRILVLGHGAPDKSKMHSDVGGAIDCQLVANCIYHCYKTFRNKAVQETVIEVVSCSAASGRSDSIHEKVCKMLQSKKDFYGSVRSSLFVYTLDHQANHGAVVSLSNDDGVTVTQYTLYCPILQTTSIQGAQCNHAYMERDNHSYKSFGAQQNGLAHWRDINAVFSILKSVYTSVYDLELTEDTKDEVKYIYDVFIEIVKAFELLFEQRPSHMLNEASASRKLAYASHLIEQGISKKQIPLNLEVLKESNLLIYMLMSRLLLKDKKYHQRISKYHEYDTDFKDVLISVLENISASSKLLGQHRIYDICRRHYLSVKSQMV</sequence>
<evidence type="ECO:0000313" key="1">
    <source>
        <dbReference type="EMBL" id="GGF95444.1"/>
    </source>
</evidence>
<reference evidence="1" key="2">
    <citation type="submission" date="2020-09" db="EMBL/GenBank/DDBJ databases">
        <authorList>
            <person name="Sun Q."/>
            <person name="Zhou Y."/>
        </authorList>
    </citation>
    <scope>NUCLEOTIDE SEQUENCE</scope>
    <source>
        <strain evidence="1">CGMCC 1.15758</strain>
    </source>
</reference>
<keyword evidence="2" id="KW-1185">Reference proteome</keyword>
<protein>
    <submittedName>
        <fullName evidence="1">Uncharacterized protein</fullName>
    </submittedName>
</protein>
<dbReference type="AlphaFoldDB" id="A0A8J2Z3K6"/>
<gene>
    <name evidence="1" type="ORF">GCM10010995_10840</name>
</gene>
<comment type="caution">
    <text evidence="1">The sequence shown here is derived from an EMBL/GenBank/DDBJ whole genome shotgun (WGS) entry which is preliminary data.</text>
</comment>
<accession>A0A8J2Z3K6</accession>
<name>A0A8J2Z3K6_9GAMM</name>
<dbReference type="RefSeq" id="WP_117002233.1">
    <property type="nucleotide sequence ID" value="NZ_BMJS01000009.1"/>
</dbReference>
<reference evidence="1" key="1">
    <citation type="journal article" date="2014" name="Int. J. Syst. Evol. Microbiol.">
        <title>Complete genome sequence of Corynebacterium casei LMG S-19264T (=DSM 44701T), isolated from a smear-ripened cheese.</title>
        <authorList>
            <consortium name="US DOE Joint Genome Institute (JGI-PGF)"/>
            <person name="Walter F."/>
            <person name="Albersmeier A."/>
            <person name="Kalinowski J."/>
            <person name="Ruckert C."/>
        </authorList>
    </citation>
    <scope>NUCLEOTIDE SEQUENCE</scope>
    <source>
        <strain evidence="1">CGMCC 1.15758</strain>
    </source>
</reference>
<dbReference type="Proteomes" id="UP000636949">
    <property type="component" value="Unassembled WGS sequence"/>
</dbReference>